<dbReference type="Gene3D" id="2.60.120.10">
    <property type="entry name" value="Jelly Rolls"/>
    <property type="match status" value="1"/>
</dbReference>
<proteinExistence type="predicted"/>
<evidence type="ECO:0000313" key="1">
    <source>
        <dbReference type="EMBL" id="SVB00833.1"/>
    </source>
</evidence>
<reference evidence="1" key="1">
    <citation type="submission" date="2018-05" db="EMBL/GenBank/DDBJ databases">
        <authorList>
            <person name="Lanie J.A."/>
            <person name="Ng W.-L."/>
            <person name="Kazmierczak K.M."/>
            <person name="Andrzejewski T.M."/>
            <person name="Davidsen T.M."/>
            <person name="Wayne K.J."/>
            <person name="Tettelin H."/>
            <person name="Glass J.I."/>
            <person name="Rusch D."/>
            <person name="Podicherti R."/>
            <person name="Tsui H.-C.T."/>
            <person name="Winkler M.E."/>
        </authorList>
    </citation>
    <scope>NUCLEOTIDE SEQUENCE</scope>
</reference>
<organism evidence="1">
    <name type="scientific">marine metagenome</name>
    <dbReference type="NCBI Taxonomy" id="408172"/>
    <lineage>
        <taxon>unclassified sequences</taxon>
        <taxon>metagenomes</taxon>
        <taxon>ecological metagenomes</taxon>
    </lineage>
</organism>
<protein>
    <recommendedName>
        <fullName evidence="2">Cysteine dioxygenase</fullName>
    </recommendedName>
</protein>
<accession>A0A382AIM3</accession>
<feature type="non-terminal residue" evidence="1">
    <location>
        <position position="167"/>
    </location>
</feature>
<dbReference type="AlphaFoldDB" id="A0A382AIM3"/>
<dbReference type="InterPro" id="IPR014710">
    <property type="entry name" value="RmlC-like_jellyroll"/>
</dbReference>
<dbReference type="InterPro" id="IPR011051">
    <property type="entry name" value="RmlC_Cupin_sf"/>
</dbReference>
<dbReference type="EMBL" id="UINC01025372">
    <property type="protein sequence ID" value="SVB00833.1"/>
    <property type="molecule type" value="Genomic_DNA"/>
</dbReference>
<sequence>MTISERREQAVSEAVGRIRQIERDQGVNYEALKAIRDELIHLTRDTSLFPREHFPLTESGDSAVYRLSEDDDHRFALYGSVGAAGKSVPPHDHTTWAVIVGVYGDELNRFYERTDDLAKVSHATLNETGQFVVRHGNGVVFLPDDIHAISTDDSQSTLHLHMYGLAL</sequence>
<name>A0A382AIM3_9ZZZZ</name>
<evidence type="ECO:0008006" key="2">
    <source>
        <dbReference type="Google" id="ProtNLM"/>
    </source>
</evidence>
<gene>
    <name evidence="1" type="ORF">METZ01_LOCUS153687</name>
</gene>
<dbReference type="SUPFAM" id="SSF51182">
    <property type="entry name" value="RmlC-like cupins"/>
    <property type="match status" value="1"/>
</dbReference>